<feature type="region of interest" description="Disordered" evidence="1">
    <location>
        <begin position="200"/>
        <end position="290"/>
    </location>
</feature>
<accession>A0ABR2LDU3</accession>
<feature type="compositionally biased region" description="Polar residues" evidence="1">
    <location>
        <begin position="259"/>
        <end position="269"/>
    </location>
</feature>
<gene>
    <name evidence="2" type="ORF">KSP40_PGU003541</name>
</gene>
<evidence type="ECO:0000313" key="2">
    <source>
        <dbReference type="EMBL" id="KAK8938040.1"/>
    </source>
</evidence>
<organism evidence="2 3">
    <name type="scientific">Platanthera guangdongensis</name>
    <dbReference type="NCBI Taxonomy" id="2320717"/>
    <lineage>
        <taxon>Eukaryota</taxon>
        <taxon>Viridiplantae</taxon>
        <taxon>Streptophyta</taxon>
        <taxon>Embryophyta</taxon>
        <taxon>Tracheophyta</taxon>
        <taxon>Spermatophyta</taxon>
        <taxon>Magnoliopsida</taxon>
        <taxon>Liliopsida</taxon>
        <taxon>Asparagales</taxon>
        <taxon>Orchidaceae</taxon>
        <taxon>Orchidoideae</taxon>
        <taxon>Orchideae</taxon>
        <taxon>Orchidinae</taxon>
        <taxon>Platanthera</taxon>
    </lineage>
</organism>
<keyword evidence="3" id="KW-1185">Reference proteome</keyword>
<feature type="compositionally biased region" description="Polar residues" evidence="1">
    <location>
        <begin position="99"/>
        <end position="109"/>
    </location>
</feature>
<comment type="caution">
    <text evidence="2">The sequence shown here is derived from an EMBL/GenBank/DDBJ whole genome shotgun (WGS) entry which is preliminary data.</text>
</comment>
<evidence type="ECO:0000256" key="1">
    <source>
        <dbReference type="SAM" id="MobiDB-lite"/>
    </source>
</evidence>
<name>A0ABR2LDU3_9ASPA</name>
<protein>
    <submittedName>
        <fullName evidence="2">Uncharacterized protein</fullName>
    </submittedName>
</protein>
<dbReference type="EMBL" id="JBBWWR010000021">
    <property type="protein sequence ID" value="KAK8938040.1"/>
    <property type="molecule type" value="Genomic_DNA"/>
</dbReference>
<feature type="compositionally biased region" description="Basic residues" evidence="1">
    <location>
        <begin position="88"/>
        <end position="98"/>
    </location>
</feature>
<feature type="region of interest" description="Disordered" evidence="1">
    <location>
        <begin position="72"/>
        <end position="175"/>
    </location>
</feature>
<reference evidence="2 3" key="1">
    <citation type="journal article" date="2022" name="Nat. Plants">
        <title>Genomes of leafy and leafless Platanthera orchids illuminate the evolution of mycoheterotrophy.</title>
        <authorList>
            <person name="Li M.H."/>
            <person name="Liu K.W."/>
            <person name="Li Z."/>
            <person name="Lu H.C."/>
            <person name="Ye Q.L."/>
            <person name="Zhang D."/>
            <person name="Wang J.Y."/>
            <person name="Li Y.F."/>
            <person name="Zhong Z.M."/>
            <person name="Liu X."/>
            <person name="Yu X."/>
            <person name="Liu D.K."/>
            <person name="Tu X.D."/>
            <person name="Liu B."/>
            <person name="Hao Y."/>
            <person name="Liao X.Y."/>
            <person name="Jiang Y.T."/>
            <person name="Sun W.H."/>
            <person name="Chen J."/>
            <person name="Chen Y.Q."/>
            <person name="Ai Y."/>
            <person name="Zhai J.W."/>
            <person name="Wu S.S."/>
            <person name="Zhou Z."/>
            <person name="Hsiao Y.Y."/>
            <person name="Wu W.L."/>
            <person name="Chen Y.Y."/>
            <person name="Lin Y.F."/>
            <person name="Hsu J.L."/>
            <person name="Li C.Y."/>
            <person name="Wang Z.W."/>
            <person name="Zhao X."/>
            <person name="Zhong W.Y."/>
            <person name="Ma X.K."/>
            <person name="Ma L."/>
            <person name="Huang J."/>
            <person name="Chen G.Z."/>
            <person name="Huang M.Z."/>
            <person name="Huang L."/>
            <person name="Peng D.H."/>
            <person name="Luo Y.B."/>
            <person name="Zou S.Q."/>
            <person name="Chen S.P."/>
            <person name="Lan S."/>
            <person name="Tsai W.C."/>
            <person name="Van de Peer Y."/>
            <person name="Liu Z.J."/>
        </authorList>
    </citation>
    <scope>NUCLEOTIDE SEQUENCE [LARGE SCALE GENOMIC DNA]</scope>
    <source>
        <strain evidence="2">Lor288</strain>
    </source>
</reference>
<dbReference type="Proteomes" id="UP001412067">
    <property type="component" value="Unassembled WGS sequence"/>
</dbReference>
<feature type="compositionally biased region" description="Polar residues" evidence="1">
    <location>
        <begin position="203"/>
        <end position="218"/>
    </location>
</feature>
<sequence>MWSTEGAGGSRIWSGSSGASGFGSRGRQLSVVYLQAYLVLVFDHSCFFYDSMLTSNNSQVELHGDEVDLGLPNEKKSLEESPQCKMANTKRKKKHSHGHQASNGTLTIEDSQENSQRDEHDEGILGIIAHKEATSNEMMNSKHKRRRLNTHQDSNGTSTIEDSQENSQRDEHDEGLLGIIVHKEATSNEMMNSKYKRKRLNKLQDSNTLTSKNSQGDSHGNDEDLGLPNVKKSQEKSPQCDMANTKQKKKHSHGHQGSNNTLAIANSQGGVVDEDDINLPNRSEASTETPSKMTNMFKRIHSNKQEASEYAHPKFLAPQFRPSDLFIRNSEPPVARSRIRRRRLSKRVSSDVSSSSVTGRRSAFLHFSFPPKLSLLASNSTSFFSDEWNVVGIENQAVHANEFLLLVLTTRP</sequence>
<feature type="compositionally biased region" description="Polar residues" evidence="1">
    <location>
        <begin position="151"/>
        <end position="161"/>
    </location>
</feature>
<feature type="compositionally biased region" description="Polar residues" evidence="1">
    <location>
        <begin position="280"/>
        <end position="290"/>
    </location>
</feature>
<evidence type="ECO:0000313" key="3">
    <source>
        <dbReference type="Proteomes" id="UP001412067"/>
    </source>
</evidence>
<feature type="compositionally biased region" description="Basic and acidic residues" evidence="1">
    <location>
        <begin position="115"/>
        <end position="134"/>
    </location>
</feature>
<proteinExistence type="predicted"/>